<feature type="compositionally biased region" description="Basic and acidic residues" evidence="1">
    <location>
        <begin position="44"/>
        <end position="54"/>
    </location>
</feature>
<feature type="region of interest" description="Disordered" evidence="1">
    <location>
        <begin position="39"/>
        <end position="63"/>
    </location>
</feature>
<accession>A0A7X0C050</accession>
<evidence type="ECO:0000256" key="1">
    <source>
        <dbReference type="SAM" id="MobiDB-lite"/>
    </source>
</evidence>
<gene>
    <name evidence="2" type="ORF">FHU36_000698</name>
</gene>
<evidence type="ECO:0000313" key="3">
    <source>
        <dbReference type="Proteomes" id="UP000583800"/>
    </source>
</evidence>
<evidence type="ECO:0000313" key="2">
    <source>
        <dbReference type="EMBL" id="MBB6344189.1"/>
    </source>
</evidence>
<keyword evidence="3" id="KW-1185">Reference proteome</keyword>
<dbReference type="Proteomes" id="UP000583800">
    <property type="component" value="Unassembled WGS sequence"/>
</dbReference>
<dbReference type="RefSeq" id="WP_185084865.1">
    <property type="nucleotide sequence ID" value="NZ_JACHJB010000001.1"/>
</dbReference>
<dbReference type="AlphaFoldDB" id="A0A7X0C050"/>
<keyword evidence="2" id="KW-0378">Hydrolase</keyword>
<name>A0A7X0C050_9ACTN</name>
<dbReference type="GO" id="GO:0006508">
    <property type="term" value="P:proteolysis"/>
    <property type="evidence" value="ECO:0007669"/>
    <property type="project" value="UniProtKB-KW"/>
</dbReference>
<proteinExistence type="predicted"/>
<comment type="caution">
    <text evidence="2">The sequence shown here is derived from an EMBL/GenBank/DDBJ whole genome shotgun (WGS) entry which is preliminary data.</text>
</comment>
<dbReference type="EMBL" id="JACHJB010000001">
    <property type="protein sequence ID" value="MBB6344189.1"/>
    <property type="molecule type" value="Genomic_DNA"/>
</dbReference>
<keyword evidence="2" id="KW-0645">Protease</keyword>
<organism evidence="2 3">
    <name type="scientific">Nonomuraea muscovyensis</name>
    <dbReference type="NCBI Taxonomy" id="1124761"/>
    <lineage>
        <taxon>Bacteria</taxon>
        <taxon>Bacillati</taxon>
        <taxon>Actinomycetota</taxon>
        <taxon>Actinomycetes</taxon>
        <taxon>Streptosporangiales</taxon>
        <taxon>Streptosporangiaceae</taxon>
        <taxon>Nonomuraea</taxon>
    </lineage>
</organism>
<protein>
    <submittedName>
        <fullName evidence="2">Putative intracellular protease/amidase</fullName>
    </submittedName>
</protein>
<dbReference type="GO" id="GO:0008233">
    <property type="term" value="F:peptidase activity"/>
    <property type="evidence" value="ECO:0007669"/>
    <property type="project" value="UniProtKB-KW"/>
</dbReference>
<sequence length="63" mass="6989">MPEGARPDEGEQVRYLTELLDVFDREGVSQLDALAIPGGPMGVLHDHEHRHPASDTRQSNLRA</sequence>
<reference evidence="2 3" key="1">
    <citation type="submission" date="2020-08" db="EMBL/GenBank/DDBJ databases">
        <title>Sequencing the genomes of 1000 actinobacteria strains.</title>
        <authorList>
            <person name="Klenk H.-P."/>
        </authorList>
    </citation>
    <scope>NUCLEOTIDE SEQUENCE [LARGE SCALE GENOMIC DNA]</scope>
    <source>
        <strain evidence="2 3">DSM 45913</strain>
    </source>
</reference>